<gene>
    <name evidence="1" type="ORF">METZ01_LOCUS204335</name>
</gene>
<evidence type="ECO:0000313" key="1">
    <source>
        <dbReference type="EMBL" id="SVB51481.1"/>
    </source>
</evidence>
<evidence type="ECO:0008006" key="2">
    <source>
        <dbReference type="Google" id="ProtNLM"/>
    </source>
</evidence>
<dbReference type="EMBL" id="UINC01045116">
    <property type="protein sequence ID" value="SVB51481.1"/>
    <property type="molecule type" value="Genomic_DNA"/>
</dbReference>
<accession>A0A382ENG1</accession>
<dbReference type="SUPFAM" id="SSF53850">
    <property type="entry name" value="Periplasmic binding protein-like II"/>
    <property type="match status" value="1"/>
</dbReference>
<proteinExistence type="predicted"/>
<protein>
    <recommendedName>
        <fullName evidence="2">Extracellular solute-binding protein</fullName>
    </recommendedName>
</protein>
<feature type="non-terminal residue" evidence="1">
    <location>
        <position position="1"/>
    </location>
</feature>
<reference evidence="1" key="1">
    <citation type="submission" date="2018-05" db="EMBL/GenBank/DDBJ databases">
        <authorList>
            <person name="Lanie J.A."/>
            <person name="Ng W.-L."/>
            <person name="Kazmierczak K.M."/>
            <person name="Andrzejewski T.M."/>
            <person name="Davidsen T.M."/>
            <person name="Wayne K.J."/>
            <person name="Tettelin H."/>
            <person name="Glass J.I."/>
            <person name="Rusch D."/>
            <person name="Podicherti R."/>
            <person name="Tsui H.-C.T."/>
            <person name="Winkler M.E."/>
        </authorList>
    </citation>
    <scope>NUCLEOTIDE SEQUENCE</scope>
</reference>
<dbReference type="Gene3D" id="3.40.190.10">
    <property type="entry name" value="Periplasmic binding protein-like II"/>
    <property type="match status" value="2"/>
</dbReference>
<name>A0A382ENG1_9ZZZZ</name>
<organism evidence="1">
    <name type="scientific">marine metagenome</name>
    <dbReference type="NCBI Taxonomy" id="408172"/>
    <lineage>
        <taxon>unclassified sequences</taxon>
        <taxon>metagenomes</taxon>
        <taxon>ecological metagenomes</taxon>
    </lineage>
</organism>
<sequence>YTNTVIALGEAGAVDFKSFWPKLKKTDPIVEFRTEPKMQMVISCQRPFDMWNLAGRVYQNVKKKPDLKGKIKIGSYKEGIVLLGNQIAVLKGGKHPNAAKLLVEFLLSKAGMDVVVEGEALYTFREGYSAPAAAKPYLLDLSKQNLIGMKDWVGAQKKFKATRGEWSKNFR</sequence>
<dbReference type="AlphaFoldDB" id="A0A382ENG1"/>